<dbReference type="InterPro" id="IPR050275">
    <property type="entry name" value="PGM_Phosphatase"/>
</dbReference>
<name>A0AAW1S3E7_9CHLO</name>
<gene>
    <name evidence="3" type="ORF">WJX84_011900</name>
</gene>
<evidence type="ECO:0000256" key="2">
    <source>
        <dbReference type="SAM" id="MobiDB-lite"/>
    </source>
</evidence>
<proteinExistence type="inferred from homology"/>
<sequence>MMPLQHSKVVHFIRHGEGFHNIGFPSEDSQLTEAGWQQAAALKRHLVKHADRLRIQVVVASPLFRTLETACGVFGGSEWAGPEQGIPLMHAQTAAPQLRTAHAAIAAAPGPRIIAFEGCRERLGPDVCDRRRDTHLAQEHFPAIDFRLIQYQQDTLYDTKRVESEHSVQHRGTLLLQWLLARPESSIAVVTHHGFLGWSLSSFGHECAPAVGDQMHRGFANCEMRSMVVTDAAGTGAATNRPSARICCSPVLPPESQPTLPHKAQATSAPLKTSSAAEPNAPVPPQRVFQTGLGRPPPLPSISE</sequence>
<dbReference type="SMART" id="SM00855">
    <property type="entry name" value="PGAM"/>
    <property type="match status" value="1"/>
</dbReference>
<dbReference type="SUPFAM" id="SSF53254">
    <property type="entry name" value="Phosphoglycerate mutase-like"/>
    <property type="match status" value="1"/>
</dbReference>
<protein>
    <recommendedName>
        <fullName evidence="5">Phosphoglycerate mutase-like protein</fullName>
    </recommendedName>
</protein>
<evidence type="ECO:0000313" key="3">
    <source>
        <dbReference type="EMBL" id="KAK9840535.1"/>
    </source>
</evidence>
<feature type="compositionally biased region" description="Pro residues" evidence="2">
    <location>
        <begin position="295"/>
        <end position="304"/>
    </location>
</feature>
<dbReference type="PANTHER" id="PTHR48100:SF1">
    <property type="entry name" value="HISTIDINE PHOSPHATASE FAMILY PROTEIN-RELATED"/>
    <property type="match status" value="1"/>
</dbReference>
<evidence type="ECO:0000313" key="4">
    <source>
        <dbReference type="Proteomes" id="UP001485043"/>
    </source>
</evidence>
<feature type="region of interest" description="Disordered" evidence="2">
    <location>
        <begin position="251"/>
        <end position="304"/>
    </location>
</feature>
<accession>A0AAW1S3E7</accession>
<dbReference type="InterPro" id="IPR013078">
    <property type="entry name" value="His_Pase_superF_clade-1"/>
</dbReference>
<comment type="similarity">
    <text evidence="1">Belongs to the phosphoglycerate mutase family.</text>
</comment>
<evidence type="ECO:0000256" key="1">
    <source>
        <dbReference type="ARBA" id="ARBA00038362"/>
    </source>
</evidence>
<dbReference type="Pfam" id="PF00300">
    <property type="entry name" value="His_Phos_1"/>
    <property type="match status" value="1"/>
</dbReference>
<feature type="compositionally biased region" description="Polar residues" evidence="2">
    <location>
        <begin position="265"/>
        <end position="277"/>
    </location>
</feature>
<organism evidence="3 4">
    <name type="scientific">Apatococcus fuscideae</name>
    <dbReference type="NCBI Taxonomy" id="2026836"/>
    <lineage>
        <taxon>Eukaryota</taxon>
        <taxon>Viridiplantae</taxon>
        <taxon>Chlorophyta</taxon>
        <taxon>core chlorophytes</taxon>
        <taxon>Trebouxiophyceae</taxon>
        <taxon>Chlorellales</taxon>
        <taxon>Chlorellaceae</taxon>
        <taxon>Apatococcus</taxon>
    </lineage>
</organism>
<evidence type="ECO:0008006" key="5">
    <source>
        <dbReference type="Google" id="ProtNLM"/>
    </source>
</evidence>
<dbReference type="AlphaFoldDB" id="A0AAW1S3E7"/>
<dbReference type="GO" id="GO:0016791">
    <property type="term" value="F:phosphatase activity"/>
    <property type="evidence" value="ECO:0007669"/>
    <property type="project" value="TreeGrafter"/>
</dbReference>
<dbReference type="Gene3D" id="3.40.50.1240">
    <property type="entry name" value="Phosphoglycerate mutase-like"/>
    <property type="match status" value="1"/>
</dbReference>
<comment type="caution">
    <text evidence="3">The sequence shown here is derived from an EMBL/GenBank/DDBJ whole genome shotgun (WGS) entry which is preliminary data.</text>
</comment>
<dbReference type="GO" id="GO:0005737">
    <property type="term" value="C:cytoplasm"/>
    <property type="evidence" value="ECO:0007669"/>
    <property type="project" value="TreeGrafter"/>
</dbReference>
<dbReference type="CDD" id="cd07040">
    <property type="entry name" value="HP"/>
    <property type="match status" value="1"/>
</dbReference>
<dbReference type="EMBL" id="JALJOV010001815">
    <property type="protein sequence ID" value="KAK9840535.1"/>
    <property type="molecule type" value="Genomic_DNA"/>
</dbReference>
<dbReference type="Proteomes" id="UP001485043">
    <property type="component" value="Unassembled WGS sequence"/>
</dbReference>
<reference evidence="3 4" key="1">
    <citation type="journal article" date="2024" name="Nat. Commun.">
        <title>Phylogenomics reveals the evolutionary origins of lichenization in chlorophyte algae.</title>
        <authorList>
            <person name="Puginier C."/>
            <person name="Libourel C."/>
            <person name="Otte J."/>
            <person name="Skaloud P."/>
            <person name="Haon M."/>
            <person name="Grisel S."/>
            <person name="Petersen M."/>
            <person name="Berrin J.G."/>
            <person name="Delaux P.M."/>
            <person name="Dal Grande F."/>
            <person name="Keller J."/>
        </authorList>
    </citation>
    <scope>NUCLEOTIDE SEQUENCE [LARGE SCALE GENOMIC DNA]</scope>
    <source>
        <strain evidence="3 4">SAG 2523</strain>
    </source>
</reference>
<dbReference type="PANTHER" id="PTHR48100">
    <property type="entry name" value="BROAD-SPECIFICITY PHOSPHATASE YOR283W-RELATED"/>
    <property type="match status" value="1"/>
</dbReference>
<dbReference type="InterPro" id="IPR029033">
    <property type="entry name" value="His_PPase_superfam"/>
</dbReference>
<feature type="non-terminal residue" evidence="3">
    <location>
        <position position="304"/>
    </location>
</feature>
<keyword evidence="4" id="KW-1185">Reference proteome</keyword>